<protein>
    <submittedName>
        <fullName evidence="1">Uncharacterized protein</fullName>
    </submittedName>
</protein>
<feature type="non-terminal residue" evidence="1">
    <location>
        <position position="31"/>
    </location>
</feature>
<sequence length="31" mass="3390">MSIIDRLYSMLPTLTATDRKIAQVVLTNPGA</sequence>
<proteinExistence type="predicted"/>
<gene>
    <name evidence="1" type="ORF">Lpp126_06545</name>
</gene>
<accession>S2RJX1</accession>
<dbReference type="EMBL" id="ANKC01000459">
    <property type="protein sequence ID" value="EPC78472.1"/>
    <property type="molecule type" value="Genomic_DNA"/>
</dbReference>
<evidence type="ECO:0000313" key="2">
    <source>
        <dbReference type="Proteomes" id="UP000014243"/>
    </source>
</evidence>
<dbReference type="AlphaFoldDB" id="S2RJX1"/>
<organism evidence="1 2">
    <name type="scientific">Lacticaseibacillus paracasei subsp. paracasei Lpp126</name>
    <dbReference type="NCBI Taxonomy" id="1256206"/>
    <lineage>
        <taxon>Bacteria</taxon>
        <taxon>Bacillati</taxon>
        <taxon>Bacillota</taxon>
        <taxon>Bacilli</taxon>
        <taxon>Lactobacillales</taxon>
        <taxon>Lactobacillaceae</taxon>
        <taxon>Lacticaseibacillus</taxon>
    </lineage>
</organism>
<dbReference type="Proteomes" id="UP000014243">
    <property type="component" value="Unassembled WGS sequence"/>
</dbReference>
<evidence type="ECO:0000313" key="1">
    <source>
        <dbReference type="EMBL" id="EPC78472.1"/>
    </source>
</evidence>
<comment type="caution">
    <text evidence="1">The sequence shown here is derived from an EMBL/GenBank/DDBJ whole genome shotgun (WGS) entry which is preliminary data.</text>
</comment>
<name>S2RJX1_LACPA</name>
<reference evidence="1 2" key="1">
    <citation type="journal article" date="2013" name="PLoS ONE">
        <title>Lactobacillus paracasei comparative genomics: towards species pan-genome definition and exploitation of diversity.</title>
        <authorList>
            <person name="Smokvina T."/>
            <person name="Wels M."/>
            <person name="Polka J."/>
            <person name="Chervaux C."/>
            <person name="Brisse S."/>
            <person name="Boekhorst J."/>
            <person name="van Hylckama Vlieg J.E."/>
            <person name="Siezen R.J."/>
        </authorList>
    </citation>
    <scope>NUCLEOTIDE SEQUENCE [LARGE SCALE GENOMIC DNA]</scope>
    <source>
        <strain evidence="1 2">Lpp126</strain>
    </source>
</reference>